<organism evidence="2 3">
    <name type="scientific">Caerostris extrusa</name>
    <name type="common">Bark spider</name>
    <name type="synonym">Caerostris bankana</name>
    <dbReference type="NCBI Taxonomy" id="172846"/>
    <lineage>
        <taxon>Eukaryota</taxon>
        <taxon>Metazoa</taxon>
        <taxon>Ecdysozoa</taxon>
        <taxon>Arthropoda</taxon>
        <taxon>Chelicerata</taxon>
        <taxon>Arachnida</taxon>
        <taxon>Araneae</taxon>
        <taxon>Araneomorphae</taxon>
        <taxon>Entelegynae</taxon>
        <taxon>Araneoidea</taxon>
        <taxon>Araneidae</taxon>
        <taxon>Caerostris</taxon>
    </lineage>
</organism>
<keyword evidence="3" id="KW-1185">Reference proteome</keyword>
<accession>A0AAV4YBW1</accession>
<name>A0AAV4YBW1_CAEEX</name>
<protein>
    <submittedName>
        <fullName evidence="2">Uncharacterized protein</fullName>
    </submittedName>
</protein>
<evidence type="ECO:0000313" key="2">
    <source>
        <dbReference type="EMBL" id="GIZ04493.1"/>
    </source>
</evidence>
<sequence>MGHLGSNLKAYILQVPQVLRWFGLKRQSSPLQNAAYSFLAAKAVTPSKPWPIRCKGVFHNRIGKQTNKRKLLGPQQPVNCLAAQADKSADTKLKSAPESGASVFSGASSLPGACHSRAADRVSGSGQCSGTGLSPFSSSRRKRKSLSLLSEEVHFPPLSSPEHASLWRSNPFTMVSRSNIFILELGIPDSNCFND</sequence>
<proteinExistence type="predicted"/>
<dbReference type="EMBL" id="BPLR01019094">
    <property type="protein sequence ID" value="GIZ04493.1"/>
    <property type="molecule type" value="Genomic_DNA"/>
</dbReference>
<gene>
    <name evidence="2" type="ORF">CEXT_709191</name>
</gene>
<evidence type="ECO:0000256" key="1">
    <source>
        <dbReference type="SAM" id="MobiDB-lite"/>
    </source>
</evidence>
<dbReference type="Proteomes" id="UP001054945">
    <property type="component" value="Unassembled WGS sequence"/>
</dbReference>
<feature type="compositionally biased region" description="Polar residues" evidence="1">
    <location>
        <begin position="124"/>
        <end position="136"/>
    </location>
</feature>
<feature type="region of interest" description="Disordered" evidence="1">
    <location>
        <begin position="118"/>
        <end position="138"/>
    </location>
</feature>
<evidence type="ECO:0000313" key="3">
    <source>
        <dbReference type="Proteomes" id="UP001054945"/>
    </source>
</evidence>
<comment type="caution">
    <text evidence="2">The sequence shown here is derived from an EMBL/GenBank/DDBJ whole genome shotgun (WGS) entry which is preliminary data.</text>
</comment>
<dbReference type="AlphaFoldDB" id="A0AAV4YBW1"/>
<reference evidence="2 3" key="1">
    <citation type="submission" date="2021-06" db="EMBL/GenBank/DDBJ databases">
        <title>Caerostris extrusa draft genome.</title>
        <authorList>
            <person name="Kono N."/>
            <person name="Arakawa K."/>
        </authorList>
    </citation>
    <scope>NUCLEOTIDE SEQUENCE [LARGE SCALE GENOMIC DNA]</scope>
</reference>